<comment type="caution">
    <text evidence="1">The sequence shown here is derived from an EMBL/GenBank/DDBJ whole genome shotgun (WGS) entry which is preliminary data.</text>
</comment>
<dbReference type="Proteomes" id="UP001177021">
    <property type="component" value="Unassembled WGS sequence"/>
</dbReference>
<keyword evidence="2" id="KW-1185">Reference proteome</keyword>
<evidence type="ECO:0000313" key="2">
    <source>
        <dbReference type="Proteomes" id="UP001177021"/>
    </source>
</evidence>
<dbReference type="EMBL" id="CASHSV030000149">
    <property type="protein sequence ID" value="CAJ2651610.1"/>
    <property type="molecule type" value="Genomic_DNA"/>
</dbReference>
<evidence type="ECO:0000313" key="1">
    <source>
        <dbReference type="EMBL" id="CAJ2651610.1"/>
    </source>
</evidence>
<organism evidence="1 2">
    <name type="scientific">Trifolium pratense</name>
    <name type="common">Red clover</name>
    <dbReference type="NCBI Taxonomy" id="57577"/>
    <lineage>
        <taxon>Eukaryota</taxon>
        <taxon>Viridiplantae</taxon>
        <taxon>Streptophyta</taxon>
        <taxon>Embryophyta</taxon>
        <taxon>Tracheophyta</taxon>
        <taxon>Spermatophyta</taxon>
        <taxon>Magnoliopsida</taxon>
        <taxon>eudicotyledons</taxon>
        <taxon>Gunneridae</taxon>
        <taxon>Pentapetalae</taxon>
        <taxon>rosids</taxon>
        <taxon>fabids</taxon>
        <taxon>Fabales</taxon>
        <taxon>Fabaceae</taxon>
        <taxon>Papilionoideae</taxon>
        <taxon>50 kb inversion clade</taxon>
        <taxon>NPAAA clade</taxon>
        <taxon>Hologalegina</taxon>
        <taxon>IRL clade</taxon>
        <taxon>Trifolieae</taxon>
        <taxon>Trifolium</taxon>
    </lineage>
</organism>
<sequence length="1233" mass="138238">MPALISYITKRGIIYYTPPNSPNAEPEAARFPSPPCRPRARRPYSIQIARLSNISDSSPRKRQSKPFDLKSIFSFKTPKRLLVSALVSLTPKASGESHRTRTLNSEDLERPESYSIPAVRQITTGLFKEESHARRKRRSKGLSIMSRSSIGGNSWRPVFNTEAPNSGNTMSSSNPPSGMFGNSRTLNPQQYMNEEEKPLVSGNEVSCSILLAEPVIYLMGLDHDGTIRDTNGANVALLRGTLRLKVTKNAKLKAVNLKFSGKAKTLWPEGIPPQKQDTAEECSLRTQVIPFFNVLYKGSESSYGDLCNYTLRDSKSTIPSLSNQASESPKQSQQGNFLLSGITNRAGKHNIVSPVSEGRKISVPSIQLKIQQKSDSTLSSFQTKGYKVFYPGVYDYSFELPIDSNLPETTNLPLASVKWELEATIERAGAFKTKLVGRKEVPVVRSPSQDSLELVEPIAVSRTWDQQLHYDIVISGKSFPIGTKIPIAFKLTPLAKVQVHKVKVFLSENVEYFARDRSVHRKDVKRKLLLLEKTAGKPISKEFWPSEVKILGGEGTVEEREMRRSVATRRREAEAERNNTSPVPLPECSENLLGDIDLGMEEWWGQTEIEMNVQIPTCETMEKDHTKRLSHDCTWSNVNVNHWLKVRATLANISLPEYSGLNLETQGTQQTCGCQSSVKTNQISASLNSFNGISSMAHQSSPNLFSPGPSRPTFSNLPLNMVATAQRPIHLMRSPSFQPPPFDAEEPPPPIISPPPLYDNVIGTPSYDGLADYFARLDIQDSQLIHPTSMKMDTNNISRLNLSMTVTYSSLKEATEAEKSYAKANGYCLNIRRTQMIGNKAGGMVKHRILQCVHSGKPTSQANVRSTCTLRQDCPFLLRISRDDESGNTWSADIINVEHNHEAVDNIAAYPSARCLAEAEVETVHKLSSIGAKPRIVIGALNQKNSSNLSTRQDIYNINKLKKRKLLDGRSEIEALLDILLTQDVQHAYRRDQDGNLTCLLINPKRAETIMKNLSANKSNYFQRTHNLIEYSQLSWRDVKKSISRYALKLVRTEYHKSLVPEDLQCSNIFTSTMGIPCSHRLRRMLADPTYILSIHDFDQHWWLNRRESSPLIQPDEVLDARSVLLRIEERLGNILPHQQQLLLRSLVNFARQDLEVRNPLTAQTRGRPTGSTRRNPSAFEYAQQTQQQTIQPQRIRSCGMCNTIGHNSRTCPLRDDAAVSTAQQISAPPFGQ</sequence>
<protein>
    <submittedName>
        <fullName evidence="1">Uncharacterized protein</fullName>
    </submittedName>
</protein>
<proteinExistence type="predicted"/>
<accession>A0ACB0K769</accession>
<name>A0ACB0K769_TRIPR</name>
<gene>
    <name evidence="1" type="ORF">MILVUS5_LOCUS19220</name>
</gene>
<reference evidence="1" key="1">
    <citation type="submission" date="2023-10" db="EMBL/GenBank/DDBJ databases">
        <authorList>
            <person name="Rodriguez Cubillos JULIANA M."/>
            <person name="De Vega J."/>
        </authorList>
    </citation>
    <scope>NUCLEOTIDE SEQUENCE</scope>
</reference>